<evidence type="ECO:0000313" key="3">
    <source>
        <dbReference type="Proteomes" id="UP000184529"/>
    </source>
</evidence>
<accession>A0A1M6JAN9</accession>
<reference evidence="3" key="1">
    <citation type="submission" date="2016-11" db="EMBL/GenBank/DDBJ databases">
        <authorList>
            <person name="Varghese N."/>
            <person name="Submissions S."/>
        </authorList>
    </citation>
    <scope>NUCLEOTIDE SEQUENCE [LARGE SCALE GENOMIC DNA]</scope>
    <source>
        <strain evidence="3">DSM 16057</strain>
    </source>
</reference>
<dbReference type="EMBL" id="FQZM01000034">
    <property type="protein sequence ID" value="SHJ43712.1"/>
    <property type="molecule type" value="Genomic_DNA"/>
</dbReference>
<keyword evidence="1" id="KW-0812">Transmembrane</keyword>
<dbReference type="AlphaFoldDB" id="A0A1M6JAN9"/>
<evidence type="ECO:0008006" key="4">
    <source>
        <dbReference type="Google" id="ProtNLM"/>
    </source>
</evidence>
<evidence type="ECO:0000256" key="1">
    <source>
        <dbReference type="SAM" id="Phobius"/>
    </source>
</evidence>
<dbReference type="STRING" id="1121432.SAMN02745219_02558"/>
<keyword evidence="3" id="KW-1185">Reference proteome</keyword>
<sequence length="133" mass="14155">MRDERGLSNLYSAAWVMFVLSLVGAFMVVMVQAWNAKLAVQEAAFEAARVGVASDNPINSAVAAARNFAKGALPGWGDPNTLKVEASTTGSPPDTKLVVTVTYNLPVKLYGVVGTAKVWQLTGRSAMRIEETP</sequence>
<evidence type="ECO:0000313" key="2">
    <source>
        <dbReference type="EMBL" id="SHJ43712.1"/>
    </source>
</evidence>
<name>A0A1M6JAN9_9FIRM</name>
<proteinExistence type="predicted"/>
<keyword evidence="1" id="KW-1133">Transmembrane helix</keyword>
<feature type="transmembrane region" description="Helical" evidence="1">
    <location>
        <begin position="12"/>
        <end position="31"/>
    </location>
</feature>
<protein>
    <recommendedName>
        <fullName evidence="4">TadE-like protein</fullName>
    </recommendedName>
</protein>
<keyword evidence="1" id="KW-0472">Membrane</keyword>
<organism evidence="2 3">
    <name type="scientific">Desulfofundulus thermosubterraneus DSM 16057</name>
    <dbReference type="NCBI Taxonomy" id="1121432"/>
    <lineage>
        <taxon>Bacteria</taxon>
        <taxon>Bacillati</taxon>
        <taxon>Bacillota</taxon>
        <taxon>Clostridia</taxon>
        <taxon>Eubacteriales</taxon>
        <taxon>Peptococcaceae</taxon>
        <taxon>Desulfofundulus</taxon>
    </lineage>
</organism>
<dbReference type="RefSeq" id="WP_072870150.1">
    <property type="nucleotide sequence ID" value="NZ_FQZM01000034.1"/>
</dbReference>
<gene>
    <name evidence="2" type="ORF">SAMN02745219_02558</name>
</gene>
<dbReference type="Proteomes" id="UP000184529">
    <property type="component" value="Unassembled WGS sequence"/>
</dbReference>